<dbReference type="InterPro" id="IPR025521">
    <property type="entry name" value="Neprosin_propep"/>
</dbReference>
<keyword evidence="2" id="KW-0812">Transmembrane</keyword>
<dbReference type="InterPro" id="IPR004314">
    <property type="entry name" value="Neprosin"/>
</dbReference>
<sequence length="378" mass="42344">MAARDCKDIIAMFVAIWAIILVTNSLQVRGRLPIEEDMELDRQLELINKSPLKSFQMKPKTTPKEKGNEASRAYKSSNYMPKHIKCPPGSVPIRRAKKEDLIMAESTKSMGLNHPTYIPWRCSNGGDGGHHFAVLEHKSQMYGTRARVNIWNPSVKDHQFSIGGMWIANGPKHDINSIQAGWIVHKDVFPNGSRLYTYWTGDGYQRTGCFNVLCPGFVQVSSVIALGLILPHSTFNGSQSDMLLSVYQDHASGHWWLMFEDKYVGYWPKAIVPRLGDGAGSVSWGGQIYSPVTVLSPEMGSGHFPEEPYRVNYRIAAYIIQIKVVNDERDSTKFDNPKDDALKIVVDKPSCYKARHLVDEAAGLGYHVYFGGPGTCTY</sequence>
<reference evidence="5" key="1">
    <citation type="submission" date="2016-06" db="EMBL/GenBank/DDBJ databases">
        <title>Parallel loss of symbiosis genes in relatives of nitrogen-fixing non-legume Parasponia.</title>
        <authorList>
            <person name="Van Velzen R."/>
            <person name="Holmer R."/>
            <person name="Bu F."/>
            <person name="Rutten L."/>
            <person name="Van Zeijl A."/>
            <person name="Liu W."/>
            <person name="Santuari L."/>
            <person name="Cao Q."/>
            <person name="Sharma T."/>
            <person name="Shen D."/>
            <person name="Roswanjaya Y."/>
            <person name="Wardhani T."/>
            <person name="Kalhor M.S."/>
            <person name="Jansen J."/>
            <person name="Van den Hoogen J."/>
            <person name="Gungor B."/>
            <person name="Hartog M."/>
            <person name="Hontelez J."/>
            <person name="Verver J."/>
            <person name="Yang W.-C."/>
            <person name="Schijlen E."/>
            <person name="Repin R."/>
            <person name="Schilthuizen M."/>
            <person name="Schranz E."/>
            <person name="Heidstra R."/>
            <person name="Miyata K."/>
            <person name="Fedorova E."/>
            <person name="Kohlen W."/>
            <person name="Bisseling T."/>
            <person name="Smit S."/>
            <person name="Geurts R."/>
        </authorList>
    </citation>
    <scope>NUCLEOTIDE SEQUENCE [LARGE SCALE GENOMIC DNA]</scope>
    <source>
        <strain evidence="5">cv. WU1-14</strain>
    </source>
</reference>
<gene>
    <name evidence="4" type="ORF">PanWU01x14_135580</name>
</gene>
<dbReference type="PROSITE" id="PS52045">
    <property type="entry name" value="NEPROSIN_PEP_CD"/>
    <property type="match status" value="1"/>
</dbReference>
<dbReference type="Gene3D" id="3.90.1320.10">
    <property type="entry name" value="Outer-capsid protein sigma 3, large lobe"/>
    <property type="match status" value="1"/>
</dbReference>
<protein>
    <submittedName>
        <fullName evidence="4">Carboxyl-terminal peptidase</fullName>
    </submittedName>
</protein>
<dbReference type="PANTHER" id="PTHR31589:SF235">
    <property type="entry name" value="PROTEIN, PUTATIVE (DUF239)-RELATED"/>
    <property type="match status" value="1"/>
</dbReference>
<evidence type="ECO:0000313" key="4">
    <source>
        <dbReference type="EMBL" id="PON62882.1"/>
    </source>
</evidence>
<keyword evidence="2" id="KW-1133">Transmembrane helix</keyword>
<name>A0A2P5CPD5_PARAD</name>
<dbReference type="Proteomes" id="UP000237105">
    <property type="component" value="Unassembled WGS sequence"/>
</dbReference>
<evidence type="ECO:0000259" key="3">
    <source>
        <dbReference type="PROSITE" id="PS52045"/>
    </source>
</evidence>
<accession>A0A2P5CPD5</accession>
<feature type="domain" description="Neprosin PEP catalytic" evidence="3">
    <location>
        <begin position="122"/>
        <end position="377"/>
    </location>
</feature>
<evidence type="ECO:0000256" key="1">
    <source>
        <dbReference type="SAM" id="MobiDB-lite"/>
    </source>
</evidence>
<dbReference type="Pfam" id="PF03080">
    <property type="entry name" value="Neprosin"/>
    <property type="match status" value="1"/>
</dbReference>
<evidence type="ECO:0000313" key="5">
    <source>
        <dbReference type="Proteomes" id="UP000237105"/>
    </source>
</evidence>
<dbReference type="OrthoDB" id="1858978at2759"/>
<dbReference type="InterPro" id="IPR053168">
    <property type="entry name" value="Glutamic_endopeptidase"/>
</dbReference>
<feature type="region of interest" description="Disordered" evidence="1">
    <location>
        <begin position="51"/>
        <end position="71"/>
    </location>
</feature>
<dbReference type="EMBL" id="JXTB01000109">
    <property type="protein sequence ID" value="PON62882.1"/>
    <property type="molecule type" value="Genomic_DNA"/>
</dbReference>
<keyword evidence="2" id="KW-0472">Membrane</keyword>
<organism evidence="4 5">
    <name type="scientific">Parasponia andersonii</name>
    <name type="common">Sponia andersonii</name>
    <dbReference type="NCBI Taxonomy" id="3476"/>
    <lineage>
        <taxon>Eukaryota</taxon>
        <taxon>Viridiplantae</taxon>
        <taxon>Streptophyta</taxon>
        <taxon>Embryophyta</taxon>
        <taxon>Tracheophyta</taxon>
        <taxon>Spermatophyta</taxon>
        <taxon>Magnoliopsida</taxon>
        <taxon>eudicotyledons</taxon>
        <taxon>Gunneridae</taxon>
        <taxon>Pentapetalae</taxon>
        <taxon>rosids</taxon>
        <taxon>fabids</taxon>
        <taxon>Rosales</taxon>
        <taxon>Cannabaceae</taxon>
        <taxon>Parasponia</taxon>
    </lineage>
</organism>
<keyword evidence="5" id="KW-1185">Reference proteome</keyword>
<dbReference type="AlphaFoldDB" id="A0A2P5CPD5"/>
<dbReference type="Pfam" id="PF14365">
    <property type="entry name" value="Neprosin_AP"/>
    <property type="match status" value="1"/>
</dbReference>
<dbReference type="PANTHER" id="PTHR31589">
    <property type="entry name" value="PROTEIN, PUTATIVE (DUF239)-RELATED-RELATED"/>
    <property type="match status" value="1"/>
</dbReference>
<evidence type="ECO:0000256" key="2">
    <source>
        <dbReference type="SAM" id="Phobius"/>
    </source>
</evidence>
<proteinExistence type="predicted"/>
<feature type="transmembrane region" description="Helical" evidence="2">
    <location>
        <begin position="9"/>
        <end position="26"/>
    </location>
</feature>
<comment type="caution">
    <text evidence="4">The sequence shown here is derived from an EMBL/GenBank/DDBJ whole genome shotgun (WGS) entry which is preliminary data.</text>
</comment>